<feature type="transmembrane region" description="Helical" evidence="1">
    <location>
        <begin position="16"/>
        <end position="35"/>
    </location>
</feature>
<evidence type="ECO:0000313" key="2">
    <source>
        <dbReference type="EMBL" id="AGF54853.1"/>
    </source>
</evidence>
<dbReference type="AlphaFoldDB" id="M1MEQ7"/>
<keyword evidence="1" id="KW-1133">Transmembrane helix</keyword>
<dbReference type="EMBL" id="CP004121">
    <property type="protein sequence ID" value="AGF54853.1"/>
    <property type="molecule type" value="Genomic_DNA"/>
</dbReference>
<dbReference type="KEGG" id="csr:Cspa_c10770"/>
<dbReference type="RefSeq" id="WP_015391178.1">
    <property type="nucleotide sequence ID" value="NC_020291.1"/>
</dbReference>
<keyword evidence="1" id="KW-0472">Membrane</keyword>
<evidence type="ECO:0000313" key="3">
    <source>
        <dbReference type="Proteomes" id="UP000011728"/>
    </source>
</evidence>
<accession>M1MEQ7</accession>
<dbReference type="HOGENOM" id="CLU_1649212_0_0_9"/>
<organism evidence="2 3">
    <name type="scientific">Clostridium saccharoperbutylacetonicum N1-4(HMT)</name>
    <dbReference type="NCBI Taxonomy" id="931276"/>
    <lineage>
        <taxon>Bacteria</taxon>
        <taxon>Bacillati</taxon>
        <taxon>Bacillota</taxon>
        <taxon>Clostridia</taxon>
        <taxon>Eubacteriales</taxon>
        <taxon>Clostridiaceae</taxon>
        <taxon>Clostridium</taxon>
    </lineage>
</organism>
<protein>
    <submittedName>
        <fullName evidence="2">Uncharacterized protein</fullName>
    </submittedName>
</protein>
<proteinExistence type="predicted"/>
<keyword evidence="3" id="KW-1185">Reference proteome</keyword>
<dbReference type="OrthoDB" id="1910846at2"/>
<evidence type="ECO:0000256" key="1">
    <source>
        <dbReference type="SAM" id="Phobius"/>
    </source>
</evidence>
<dbReference type="eggNOG" id="ENOG5030GDC">
    <property type="taxonomic scope" value="Bacteria"/>
</dbReference>
<sequence>MENTQFPIVIKKRNGFMIGVSILEIFVGLVTGMTTDGIKSPILWIFVFVGIITALSVLVEYNQDIYLKENKVEFYKNNDLIKEIKYSNINTLSISKGKDAKSKKKDFFTISYSEGKKSSKDDNYLINPMNYGAEDLKTIKNTILKKNPSVKVQEEVDNFIK</sequence>
<dbReference type="Proteomes" id="UP000011728">
    <property type="component" value="Chromosome"/>
</dbReference>
<dbReference type="PATRIC" id="fig|931276.5.peg.1033"/>
<gene>
    <name evidence="2" type="ORF">Cspa_c10770</name>
</gene>
<feature type="transmembrane region" description="Helical" evidence="1">
    <location>
        <begin position="41"/>
        <end position="61"/>
    </location>
</feature>
<reference evidence="2 3" key="1">
    <citation type="submission" date="2013-02" db="EMBL/GenBank/DDBJ databases">
        <title>Genome sequence of Clostridium saccharoperbutylacetonicum N1-4(HMT).</title>
        <authorList>
            <person name="Poehlein A."/>
            <person name="Daniel R."/>
        </authorList>
    </citation>
    <scope>NUCLEOTIDE SEQUENCE [LARGE SCALE GENOMIC DNA]</scope>
    <source>
        <strain evidence="3">N1-4(HMT)</strain>
    </source>
</reference>
<keyword evidence="1" id="KW-0812">Transmembrane</keyword>
<name>M1MEQ7_9CLOT</name>